<dbReference type="PANTHER" id="PTHR10353">
    <property type="entry name" value="GLYCOSYL HYDROLASE"/>
    <property type="match status" value="1"/>
</dbReference>
<dbReference type="GO" id="GO:0016787">
    <property type="term" value="F:hydrolase activity"/>
    <property type="evidence" value="ECO:0007669"/>
    <property type="project" value="UniProtKB-KW"/>
</dbReference>
<dbReference type="Proteomes" id="UP000815325">
    <property type="component" value="Unassembled WGS sequence"/>
</dbReference>
<dbReference type="InterPro" id="IPR001360">
    <property type="entry name" value="Glyco_hydro_1"/>
</dbReference>
<evidence type="ECO:0000256" key="1">
    <source>
        <dbReference type="ARBA" id="ARBA00010838"/>
    </source>
</evidence>
<keyword evidence="6" id="KW-1185">Reference proteome</keyword>
<protein>
    <submittedName>
        <fullName evidence="5">Glycoside hydrolase superfamily</fullName>
    </submittedName>
</protein>
<dbReference type="EMBL" id="MU069570">
    <property type="protein sequence ID" value="KAF5838653.1"/>
    <property type="molecule type" value="Genomic_DNA"/>
</dbReference>
<evidence type="ECO:0000313" key="6">
    <source>
        <dbReference type="Proteomes" id="UP000815325"/>
    </source>
</evidence>
<comment type="similarity">
    <text evidence="1 4">Belongs to the glycosyl hydrolase 1 family.</text>
</comment>
<dbReference type="PANTHER" id="PTHR10353:SF36">
    <property type="entry name" value="LP05116P"/>
    <property type="match status" value="1"/>
</dbReference>
<reference evidence="5" key="1">
    <citation type="submission" date="2017-08" db="EMBL/GenBank/DDBJ databases">
        <authorList>
            <person name="Polle J.E."/>
            <person name="Barry K."/>
            <person name="Cushman J."/>
            <person name="Schmutz J."/>
            <person name="Tran D."/>
            <person name="Hathwaick L.T."/>
            <person name="Yim W.C."/>
            <person name="Jenkins J."/>
            <person name="Mckie-Krisberg Z.M."/>
            <person name="Prochnik S."/>
            <person name="Lindquist E."/>
            <person name="Dockter R.B."/>
            <person name="Adam C."/>
            <person name="Molina H."/>
            <person name="Bunkerborg J."/>
            <person name="Jin E."/>
            <person name="Buchheim M."/>
            <person name="Magnuson J."/>
        </authorList>
    </citation>
    <scope>NUCLEOTIDE SEQUENCE</scope>
    <source>
        <strain evidence="5">CCAP 19/18</strain>
    </source>
</reference>
<evidence type="ECO:0000256" key="2">
    <source>
        <dbReference type="ARBA" id="ARBA00022801"/>
    </source>
</evidence>
<accession>A0ABQ7GVM5</accession>
<name>A0ABQ7GVM5_DUNSA</name>
<comment type="caution">
    <text evidence="5">The sequence shown here is derived from an EMBL/GenBank/DDBJ whole genome shotgun (WGS) entry which is preliminary data.</text>
</comment>
<evidence type="ECO:0000313" key="5">
    <source>
        <dbReference type="EMBL" id="KAF5838653.1"/>
    </source>
</evidence>
<dbReference type="Gene3D" id="3.20.20.80">
    <property type="entry name" value="Glycosidases"/>
    <property type="match status" value="1"/>
</dbReference>
<keyword evidence="2 5" id="KW-0378">Hydrolase</keyword>
<organism evidence="5 6">
    <name type="scientific">Dunaliella salina</name>
    <name type="common">Green alga</name>
    <name type="synonym">Protococcus salinus</name>
    <dbReference type="NCBI Taxonomy" id="3046"/>
    <lineage>
        <taxon>Eukaryota</taxon>
        <taxon>Viridiplantae</taxon>
        <taxon>Chlorophyta</taxon>
        <taxon>core chlorophytes</taxon>
        <taxon>Chlorophyceae</taxon>
        <taxon>CS clade</taxon>
        <taxon>Chlamydomonadales</taxon>
        <taxon>Dunaliellaceae</taxon>
        <taxon>Dunaliella</taxon>
    </lineage>
</organism>
<evidence type="ECO:0000256" key="4">
    <source>
        <dbReference type="RuleBase" id="RU003690"/>
    </source>
</evidence>
<gene>
    <name evidence="5" type="ORF">DUNSADRAFT_2417</name>
</gene>
<dbReference type="InterPro" id="IPR017853">
    <property type="entry name" value="GH"/>
</dbReference>
<proteinExistence type="inferred from homology"/>
<keyword evidence="3" id="KW-0326">Glycosidase</keyword>
<dbReference type="SUPFAM" id="SSF51445">
    <property type="entry name" value="(Trans)glycosidases"/>
    <property type="match status" value="1"/>
</dbReference>
<sequence length="385" mass="45101">MQNRILHLHVQRHLAFGIYGLSRLINGTATVWQEMHGNDSSNWSRFVHERWPFRWLGVSAFRGDFSMGEKGCDFWNRYKEDLGLAKNLGCTSFRFSFEWARIEPSQGSYDEAAIQRFHDILDTMEELGLEPNVTLHHFTHPTWFEDLGGFMKEENVPIFVEWAQFMFRTFHKRIKLWAIFNEPTAYTFLSFIVGLGPSPRYVSNIFNLIGAGRTLSNLLKAHTTTYWALKALPGGKEASIGMVHHHIIWVTEWLSYWLGWDIMDHWMCTGEFEWRLPVFGTWIKWTDPGGKPPCDWWGINFYSHPVAAWNLKPACLPHQIMTDMFYPIYPEGLYAAIQRSSRYGIPMYVTETGIADHRNDRRALLIETYFRVRSFIAMLLGQLKR</sequence>
<dbReference type="Pfam" id="PF00232">
    <property type="entry name" value="Glyco_hydro_1"/>
    <property type="match status" value="1"/>
</dbReference>
<evidence type="ECO:0000256" key="3">
    <source>
        <dbReference type="ARBA" id="ARBA00023295"/>
    </source>
</evidence>